<dbReference type="RefSeq" id="WP_084349982.1">
    <property type="nucleotide sequence ID" value="NZ_FWYD01000001.1"/>
</dbReference>
<dbReference type="STRING" id="1387277.SAMN06295998_101250"/>
<dbReference type="GO" id="GO:0016779">
    <property type="term" value="F:nucleotidyltransferase activity"/>
    <property type="evidence" value="ECO:0007669"/>
    <property type="project" value="UniProtKB-KW"/>
</dbReference>
<keyword evidence="3" id="KW-0808">Transferase</keyword>
<dbReference type="AlphaFoldDB" id="A0A1W1Z4T3"/>
<dbReference type="CDD" id="cd04182">
    <property type="entry name" value="GT_2_like_f"/>
    <property type="match status" value="1"/>
</dbReference>
<dbReference type="SUPFAM" id="SSF53448">
    <property type="entry name" value="Nucleotide-diphospho-sugar transferases"/>
    <property type="match status" value="1"/>
</dbReference>
<proteinExistence type="predicted"/>
<dbReference type="OrthoDB" id="9779263at2"/>
<dbReference type="PANTHER" id="PTHR43777:SF1">
    <property type="entry name" value="MOLYBDENUM COFACTOR CYTIDYLYLTRANSFERASE"/>
    <property type="match status" value="1"/>
</dbReference>
<gene>
    <name evidence="3" type="ORF">SAMN06295998_101250</name>
</gene>
<dbReference type="InterPro" id="IPR029044">
    <property type="entry name" value="Nucleotide-diphossugar_trans"/>
</dbReference>
<evidence type="ECO:0000313" key="3">
    <source>
        <dbReference type="EMBL" id="SMC43455.1"/>
    </source>
</evidence>
<organism evidence="3 4">
    <name type="scientific">Primorskyibacter flagellatus</name>
    <dbReference type="NCBI Taxonomy" id="1387277"/>
    <lineage>
        <taxon>Bacteria</taxon>
        <taxon>Pseudomonadati</taxon>
        <taxon>Pseudomonadota</taxon>
        <taxon>Alphaproteobacteria</taxon>
        <taxon>Rhodobacterales</taxon>
        <taxon>Roseobacteraceae</taxon>
        <taxon>Primorskyibacter</taxon>
    </lineage>
</organism>
<name>A0A1W1Z4T3_9RHOB</name>
<accession>A0A1W1Z4T3</accession>
<dbReference type="Pfam" id="PF12804">
    <property type="entry name" value="NTP_transf_3"/>
    <property type="match status" value="1"/>
</dbReference>
<dbReference type="Proteomes" id="UP000192330">
    <property type="component" value="Unassembled WGS sequence"/>
</dbReference>
<sequence>MKVAVIIPAAGASRRMRGADKLLQDVDGKPLLRIMAERACAVSDTVFVTLPNLDHPRANALDDLSLRVIPVPDAAEGMAASLRAAARALPDGIDGALILPADMPDIKSSNLDSIIKYYGNNPHAIIQGSSLNEPGHPVLFPADCLSLFKTLSGDRGARPILQQMRDRIMLVPLPGRAALTDLDTPEAWTKWRASR</sequence>
<dbReference type="Gene3D" id="3.90.550.10">
    <property type="entry name" value="Spore Coat Polysaccharide Biosynthesis Protein SpsA, Chain A"/>
    <property type="match status" value="1"/>
</dbReference>
<dbReference type="InterPro" id="IPR025877">
    <property type="entry name" value="MobA-like_NTP_Trfase"/>
</dbReference>
<evidence type="ECO:0000256" key="1">
    <source>
        <dbReference type="ARBA" id="ARBA00022842"/>
    </source>
</evidence>
<dbReference type="PANTHER" id="PTHR43777">
    <property type="entry name" value="MOLYBDENUM COFACTOR CYTIDYLYLTRANSFERASE"/>
    <property type="match status" value="1"/>
</dbReference>
<keyword evidence="3" id="KW-0548">Nucleotidyltransferase</keyword>
<reference evidence="3 4" key="1">
    <citation type="submission" date="2017-04" db="EMBL/GenBank/DDBJ databases">
        <authorList>
            <person name="Afonso C.L."/>
            <person name="Miller P.J."/>
            <person name="Scott M.A."/>
            <person name="Spackman E."/>
            <person name="Goraichik I."/>
            <person name="Dimitrov K.M."/>
            <person name="Suarez D.L."/>
            <person name="Swayne D.E."/>
        </authorList>
    </citation>
    <scope>NUCLEOTIDE SEQUENCE [LARGE SCALE GENOMIC DNA]</scope>
    <source>
        <strain evidence="3 4">CGMCC 1.12644</strain>
    </source>
</reference>
<keyword evidence="4" id="KW-1185">Reference proteome</keyword>
<dbReference type="EMBL" id="FWYD01000001">
    <property type="protein sequence ID" value="SMC43455.1"/>
    <property type="molecule type" value="Genomic_DNA"/>
</dbReference>
<protein>
    <submittedName>
        <fullName evidence="3">CTP:molybdopterin cytidylyltransferase MocA</fullName>
    </submittedName>
</protein>
<evidence type="ECO:0000259" key="2">
    <source>
        <dbReference type="Pfam" id="PF12804"/>
    </source>
</evidence>
<keyword evidence="1" id="KW-0460">Magnesium</keyword>
<feature type="domain" description="MobA-like NTP transferase" evidence="2">
    <location>
        <begin position="5"/>
        <end position="164"/>
    </location>
</feature>
<evidence type="ECO:0000313" key="4">
    <source>
        <dbReference type="Proteomes" id="UP000192330"/>
    </source>
</evidence>